<dbReference type="Pfam" id="PF00657">
    <property type="entry name" value="Lipase_GDSL"/>
    <property type="match status" value="1"/>
</dbReference>
<name>A0ABN6PHC0_9BURK</name>
<keyword evidence="1" id="KW-0732">Signal</keyword>
<dbReference type="InterPro" id="IPR036514">
    <property type="entry name" value="SGNH_hydro_sf"/>
</dbReference>
<evidence type="ECO:0008006" key="4">
    <source>
        <dbReference type="Google" id="ProtNLM"/>
    </source>
</evidence>
<evidence type="ECO:0000313" key="3">
    <source>
        <dbReference type="Proteomes" id="UP001057498"/>
    </source>
</evidence>
<dbReference type="EMBL" id="AP025730">
    <property type="protein sequence ID" value="BDI03086.1"/>
    <property type="molecule type" value="Genomic_DNA"/>
</dbReference>
<gene>
    <name evidence="2" type="ORF">CATMQ487_00560</name>
</gene>
<evidence type="ECO:0000313" key="2">
    <source>
        <dbReference type="EMBL" id="BDI03086.1"/>
    </source>
</evidence>
<feature type="chain" id="PRO_5045234469" description="Phospholipase/lecithinase/hemolysin" evidence="1">
    <location>
        <begin position="23"/>
        <end position="362"/>
    </location>
</feature>
<keyword evidence="3" id="KW-1185">Reference proteome</keyword>
<dbReference type="Gene3D" id="3.40.50.1110">
    <property type="entry name" value="SGNH hydrolase"/>
    <property type="match status" value="1"/>
</dbReference>
<evidence type="ECO:0000256" key="1">
    <source>
        <dbReference type="SAM" id="SignalP"/>
    </source>
</evidence>
<accession>A0ABN6PHC0</accession>
<protein>
    <recommendedName>
        <fullName evidence="4">Phospholipase/lecithinase/hemolysin</fullName>
    </recommendedName>
</protein>
<organism evidence="2 3">
    <name type="scientific">Sphaerotilus microaerophilus</name>
    <dbReference type="NCBI Taxonomy" id="2914710"/>
    <lineage>
        <taxon>Bacteria</taxon>
        <taxon>Pseudomonadati</taxon>
        <taxon>Pseudomonadota</taxon>
        <taxon>Betaproteobacteria</taxon>
        <taxon>Burkholderiales</taxon>
        <taxon>Sphaerotilaceae</taxon>
        <taxon>Sphaerotilus</taxon>
    </lineage>
</organism>
<sequence>MKLKTTALTRAARTLGATLAVAATLGLAACGGSTSRVENFAPTRMVVFGDELSALGAGLASEPLGSKYGHNAVDTTTGALVCGSSPLWVQSVAASFGLTFAECGGTAGSANAVMKAAYGARVSQVAAQFAAFNATDVLNPTTLVTVMAGMHDVLDAYSAYDLGSLSRDQALAQASDAGTTLGNLVNRMANNGAGGRIVYATMPDLGLSPYAIAEKAAHTDIDRQQLLTDLSARFNERLRLTVINDGRYVGLVTADELLQFMAKNPGTYGFTDWTSAACVTTKVQFDGSADSDLAGIYSAPFNTIYPNESDERRVIGCSNLTLASGAAASNTTYLWADGRRPGAAWQAQLGSSAISRARTNPF</sequence>
<proteinExistence type="predicted"/>
<feature type="signal peptide" evidence="1">
    <location>
        <begin position="1"/>
        <end position="22"/>
    </location>
</feature>
<dbReference type="Proteomes" id="UP001057498">
    <property type="component" value="Chromosome"/>
</dbReference>
<dbReference type="PROSITE" id="PS51257">
    <property type="entry name" value="PROKAR_LIPOPROTEIN"/>
    <property type="match status" value="1"/>
</dbReference>
<reference evidence="2" key="1">
    <citation type="submission" date="2022-04" db="EMBL/GenBank/DDBJ databases">
        <title>Whole genome sequence of Sphaerotilus sp. FB-5.</title>
        <authorList>
            <person name="Takeda M."/>
            <person name="Narihara S."/>
            <person name="Akimoto M."/>
            <person name="Akimoto R."/>
            <person name="Nishiyashiki S."/>
            <person name="Murakami T."/>
        </authorList>
    </citation>
    <scope>NUCLEOTIDE SEQUENCE</scope>
    <source>
        <strain evidence="2">FB-5</strain>
    </source>
</reference>
<dbReference type="InterPro" id="IPR001087">
    <property type="entry name" value="GDSL"/>
</dbReference>
<dbReference type="RefSeq" id="WP_251971408.1">
    <property type="nucleotide sequence ID" value="NZ_AP025730.1"/>
</dbReference>